<dbReference type="Gene3D" id="1.10.10.10">
    <property type="entry name" value="Winged helix-like DNA-binding domain superfamily/Winged helix DNA-binding domain"/>
    <property type="match status" value="1"/>
</dbReference>
<dbReference type="InterPro" id="IPR036388">
    <property type="entry name" value="WH-like_DNA-bd_sf"/>
</dbReference>
<keyword evidence="1" id="KW-0472">Membrane</keyword>
<feature type="transmembrane region" description="Helical" evidence="1">
    <location>
        <begin position="368"/>
        <end position="385"/>
    </location>
</feature>
<feature type="transmembrane region" description="Helical" evidence="1">
    <location>
        <begin position="247"/>
        <end position="264"/>
    </location>
</feature>
<dbReference type="InterPro" id="IPR016032">
    <property type="entry name" value="Sig_transdc_resp-reg_C-effctor"/>
</dbReference>
<protein>
    <submittedName>
        <fullName evidence="3">Helix-turn-helix domain-containing protein</fullName>
    </submittedName>
</protein>
<dbReference type="SUPFAM" id="SSF46894">
    <property type="entry name" value="C-terminal effector domain of the bipartite response regulators"/>
    <property type="match status" value="1"/>
</dbReference>
<feature type="transmembrane region" description="Helical" evidence="1">
    <location>
        <begin position="93"/>
        <end position="112"/>
    </location>
</feature>
<feature type="transmembrane region" description="Helical" evidence="1">
    <location>
        <begin position="175"/>
        <end position="196"/>
    </location>
</feature>
<dbReference type="SMART" id="SM00421">
    <property type="entry name" value="HTH_LUXR"/>
    <property type="match status" value="1"/>
</dbReference>
<feature type="transmembrane region" description="Helical" evidence="1">
    <location>
        <begin position="217"/>
        <end position="241"/>
    </location>
</feature>
<name>A0A9D2VL64_9ACTN</name>
<keyword evidence="1" id="KW-0812">Transmembrane</keyword>
<evidence type="ECO:0000313" key="3">
    <source>
        <dbReference type="EMBL" id="HJH43987.1"/>
    </source>
</evidence>
<feature type="transmembrane region" description="Helical" evidence="1">
    <location>
        <begin position="276"/>
        <end position="295"/>
    </location>
</feature>
<feature type="transmembrane region" description="Helical" evidence="1">
    <location>
        <begin position="118"/>
        <end position="142"/>
    </location>
</feature>
<feature type="transmembrane region" description="Helical" evidence="1">
    <location>
        <begin position="149"/>
        <end position="169"/>
    </location>
</feature>
<dbReference type="InterPro" id="IPR000792">
    <property type="entry name" value="Tscrpt_reg_LuxR_C"/>
</dbReference>
<evidence type="ECO:0000259" key="2">
    <source>
        <dbReference type="PROSITE" id="PS50043"/>
    </source>
</evidence>
<feature type="transmembrane region" description="Helical" evidence="1">
    <location>
        <begin position="301"/>
        <end position="321"/>
    </location>
</feature>
<gene>
    <name evidence="3" type="ORF">K8V16_09360</name>
</gene>
<dbReference type="PROSITE" id="PS50043">
    <property type="entry name" value="HTH_LUXR_2"/>
    <property type="match status" value="1"/>
</dbReference>
<dbReference type="GO" id="GO:0006355">
    <property type="term" value="P:regulation of DNA-templated transcription"/>
    <property type="evidence" value="ECO:0007669"/>
    <property type="project" value="InterPro"/>
</dbReference>
<feature type="domain" description="HTH luxR-type" evidence="2">
    <location>
        <begin position="421"/>
        <end position="486"/>
    </location>
</feature>
<reference evidence="3" key="1">
    <citation type="journal article" date="2021" name="PeerJ">
        <title>Extensive microbial diversity within the chicken gut microbiome revealed by metagenomics and culture.</title>
        <authorList>
            <person name="Gilroy R."/>
            <person name="Ravi A."/>
            <person name="Getino M."/>
            <person name="Pursley I."/>
            <person name="Horton D.L."/>
            <person name="Alikhan N.F."/>
            <person name="Baker D."/>
            <person name="Gharbi K."/>
            <person name="Hall N."/>
            <person name="Watson M."/>
            <person name="Adriaenssens E.M."/>
            <person name="Foster-Nyarko E."/>
            <person name="Jarju S."/>
            <person name="Secka A."/>
            <person name="Antonio M."/>
            <person name="Oren A."/>
            <person name="Chaudhuri R.R."/>
            <person name="La Ragione R."/>
            <person name="Hildebrand F."/>
            <person name="Pallen M.J."/>
        </authorList>
    </citation>
    <scope>NUCLEOTIDE SEQUENCE</scope>
    <source>
        <strain evidence="3">USAMLcec12-2067</strain>
    </source>
</reference>
<dbReference type="GO" id="GO:0003677">
    <property type="term" value="F:DNA binding"/>
    <property type="evidence" value="ECO:0007669"/>
    <property type="project" value="InterPro"/>
</dbReference>
<dbReference type="CDD" id="cd06170">
    <property type="entry name" value="LuxR_C_like"/>
    <property type="match status" value="1"/>
</dbReference>
<accession>A0A9D2VL64</accession>
<keyword evidence="1" id="KW-1133">Transmembrane helix</keyword>
<dbReference type="AlphaFoldDB" id="A0A9D2VL64"/>
<evidence type="ECO:0000313" key="4">
    <source>
        <dbReference type="Proteomes" id="UP000789325"/>
    </source>
</evidence>
<evidence type="ECO:0000256" key="1">
    <source>
        <dbReference type="SAM" id="Phobius"/>
    </source>
</evidence>
<organism evidence="3 4">
    <name type="scientific">Rubneribacter badeniensis</name>
    <dbReference type="NCBI Taxonomy" id="2070688"/>
    <lineage>
        <taxon>Bacteria</taxon>
        <taxon>Bacillati</taxon>
        <taxon>Actinomycetota</taxon>
        <taxon>Coriobacteriia</taxon>
        <taxon>Eggerthellales</taxon>
        <taxon>Eggerthellaceae</taxon>
        <taxon>Rubneribacter</taxon>
    </lineage>
</organism>
<sequence>MSDVSTYIKSQMSGPRLHTVLLLASGFAAYKLCILLAWNGDAMAKRPWVDFQPDCFVLLFCTWGIVTAIALLASLSRFSRMPARERPRLLRRLLNPAFALGLGGILAFLSLLRVNSPFPAIIIAASALSFGCALLHFGWLAIVMRTATFPLAGALTVGQLVTSTMFLLIKQMNAGVQAGCLVASCIVLFASTRALATKLDDEPSLTFSTVLITRSESVIANPFVAGIAVSTLGVGILWGSSSSIRDYTLWVFGALAVCLAFFATSLAQGKEARPEALVRAAFALLGIAILFTAIAPDLHAIFMGVVWVGYSILSLCLFLLGRSRIDPAGRTQVDGRLLVTALAFFDGSVATGLAVGRITSIAAPDVEAPTAVAVALLLAFIFLFGNRAFAYPRTSDKNDPAPTSSGDIGDINDAIRDQCLAFGRLHNLTEAECETLFYLAKGFTISRIAEKRIVSKNTIKSQITSIYRKVGVHSKQGLLDALERNPSHM</sequence>
<feature type="transmembrane region" description="Helical" evidence="1">
    <location>
        <begin position="51"/>
        <end position="73"/>
    </location>
</feature>
<proteinExistence type="predicted"/>
<dbReference type="Pfam" id="PF00196">
    <property type="entry name" value="GerE"/>
    <property type="match status" value="1"/>
</dbReference>
<comment type="caution">
    <text evidence="3">The sequence shown here is derived from an EMBL/GenBank/DDBJ whole genome shotgun (WGS) entry which is preliminary data.</text>
</comment>
<feature type="transmembrane region" description="Helical" evidence="1">
    <location>
        <begin position="20"/>
        <end position="39"/>
    </location>
</feature>
<feature type="transmembrane region" description="Helical" evidence="1">
    <location>
        <begin position="333"/>
        <end position="356"/>
    </location>
</feature>
<dbReference type="PRINTS" id="PR00038">
    <property type="entry name" value="HTHLUXR"/>
</dbReference>
<dbReference type="EMBL" id="DYZL01000191">
    <property type="protein sequence ID" value="HJH43987.1"/>
    <property type="molecule type" value="Genomic_DNA"/>
</dbReference>
<reference evidence="3" key="2">
    <citation type="submission" date="2021-09" db="EMBL/GenBank/DDBJ databases">
        <authorList>
            <person name="Gilroy R."/>
        </authorList>
    </citation>
    <scope>NUCLEOTIDE SEQUENCE</scope>
    <source>
        <strain evidence="3">USAMLcec12-2067</strain>
    </source>
</reference>
<dbReference type="Proteomes" id="UP000789325">
    <property type="component" value="Unassembled WGS sequence"/>
</dbReference>